<feature type="transmembrane region" description="Helical" evidence="7">
    <location>
        <begin position="197"/>
        <end position="215"/>
    </location>
</feature>
<proteinExistence type="inferred from homology"/>
<feature type="transmembrane region" description="Helical" evidence="7">
    <location>
        <begin position="41"/>
        <end position="60"/>
    </location>
</feature>
<dbReference type="PANTHER" id="PTHR30477">
    <property type="entry name" value="ABC-TRANSPORTER METAL-BINDING PROTEIN"/>
    <property type="match status" value="1"/>
</dbReference>
<evidence type="ECO:0000313" key="8">
    <source>
        <dbReference type="EMBL" id="SFB06069.1"/>
    </source>
</evidence>
<feature type="transmembrane region" description="Helical" evidence="7">
    <location>
        <begin position="66"/>
        <end position="82"/>
    </location>
</feature>
<protein>
    <submittedName>
        <fullName evidence="8">Zinc transport system permease protein</fullName>
    </submittedName>
</protein>
<dbReference type="GO" id="GO:0010043">
    <property type="term" value="P:response to zinc ion"/>
    <property type="evidence" value="ECO:0007669"/>
    <property type="project" value="TreeGrafter"/>
</dbReference>
<dbReference type="InterPro" id="IPR001626">
    <property type="entry name" value="ABC_TroCD"/>
</dbReference>
<keyword evidence="4 7" id="KW-1133">Transmembrane helix</keyword>
<dbReference type="RefSeq" id="WP_308439496.1">
    <property type="nucleotide sequence ID" value="NZ_BONM01000006.1"/>
</dbReference>
<evidence type="ECO:0000256" key="3">
    <source>
        <dbReference type="ARBA" id="ARBA00022692"/>
    </source>
</evidence>
<dbReference type="SUPFAM" id="SSF81345">
    <property type="entry name" value="ABC transporter involved in vitamin B12 uptake, BtuC"/>
    <property type="match status" value="1"/>
</dbReference>
<dbReference type="Proteomes" id="UP000199012">
    <property type="component" value="Unassembled WGS sequence"/>
</dbReference>
<evidence type="ECO:0000256" key="1">
    <source>
        <dbReference type="ARBA" id="ARBA00004141"/>
    </source>
</evidence>
<comment type="subcellular location">
    <subcellularLocation>
        <location evidence="6">Cell membrane</location>
        <topology evidence="6">Multi-pass membrane protein</topology>
    </subcellularLocation>
    <subcellularLocation>
        <location evidence="1">Membrane</location>
        <topology evidence="1">Multi-pass membrane protein</topology>
    </subcellularLocation>
</comment>
<evidence type="ECO:0000256" key="4">
    <source>
        <dbReference type="ARBA" id="ARBA00022989"/>
    </source>
</evidence>
<sequence length="288" mass="28622">MSDLLTVLDYDFMRRALLAAALVGVAAPLVGTFLVQRGLSLVGDGLGHVALAGVAAGVLTGTAPRWTALVAAVGAALLVEAVRTRGRTGGDVALAVVFYGGIAGGVVLMSLAPAGTTTNLEGYLFGAITTTSPGDVRVFAVLAAVLLVVVTVLRPWLFAVAVDEEHARAAGLPTRALTSALAVLTAVTVVLSMRTVGLLLISALMVLPVAAAQRVCRSFGPVVVAGSAVGLVASVGGVTVSAAAGTPSGGTIVLLALAAFALAVLVGGLRRRGLSRSWAGTATRGARP</sequence>
<evidence type="ECO:0000313" key="9">
    <source>
        <dbReference type="Proteomes" id="UP000199012"/>
    </source>
</evidence>
<organism evidence="8 9">
    <name type="scientific">Cellulomonas marina</name>
    <dbReference type="NCBI Taxonomy" id="988821"/>
    <lineage>
        <taxon>Bacteria</taxon>
        <taxon>Bacillati</taxon>
        <taxon>Actinomycetota</taxon>
        <taxon>Actinomycetes</taxon>
        <taxon>Micrococcales</taxon>
        <taxon>Cellulomonadaceae</taxon>
        <taxon>Cellulomonas</taxon>
    </lineage>
</organism>
<keyword evidence="5 7" id="KW-0472">Membrane</keyword>
<name>A0A1I0XY64_9CELL</name>
<evidence type="ECO:0000256" key="6">
    <source>
        <dbReference type="RuleBase" id="RU003943"/>
    </source>
</evidence>
<keyword evidence="6" id="KW-0813">Transport</keyword>
<dbReference type="Pfam" id="PF00950">
    <property type="entry name" value="ABC-3"/>
    <property type="match status" value="1"/>
</dbReference>
<keyword evidence="9" id="KW-1185">Reference proteome</keyword>
<comment type="similarity">
    <text evidence="2 6">Belongs to the ABC-3 integral membrane protein family.</text>
</comment>
<dbReference type="STRING" id="988821.SAMN05421867_10667"/>
<feature type="transmembrane region" description="Helical" evidence="7">
    <location>
        <begin position="222"/>
        <end position="244"/>
    </location>
</feature>
<dbReference type="Gene3D" id="1.10.3470.10">
    <property type="entry name" value="ABC transporter involved in vitamin B12 uptake, BtuC"/>
    <property type="match status" value="1"/>
</dbReference>
<dbReference type="InterPro" id="IPR037294">
    <property type="entry name" value="ABC_BtuC-like"/>
</dbReference>
<feature type="transmembrane region" description="Helical" evidence="7">
    <location>
        <begin position="250"/>
        <end position="269"/>
    </location>
</feature>
<dbReference type="AlphaFoldDB" id="A0A1I0XY64"/>
<gene>
    <name evidence="8" type="ORF">SAMN05421867_10667</name>
</gene>
<evidence type="ECO:0000256" key="5">
    <source>
        <dbReference type="ARBA" id="ARBA00023136"/>
    </source>
</evidence>
<feature type="transmembrane region" description="Helical" evidence="7">
    <location>
        <begin position="12"/>
        <end position="34"/>
    </location>
</feature>
<feature type="transmembrane region" description="Helical" evidence="7">
    <location>
        <begin position="94"/>
        <end position="116"/>
    </location>
</feature>
<evidence type="ECO:0000256" key="7">
    <source>
        <dbReference type="SAM" id="Phobius"/>
    </source>
</evidence>
<dbReference type="GO" id="GO:0043190">
    <property type="term" value="C:ATP-binding cassette (ABC) transporter complex"/>
    <property type="evidence" value="ECO:0007669"/>
    <property type="project" value="InterPro"/>
</dbReference>
<accession>A0A1I0XY64</accession>
<dbReference type="PANTHER" id="PTHR30477:SF0">
    <property type="entry name" value="METAL TRANSPORT SYSTEM MEMBRANE PROTEIN TM_0125-RELATED"/>
    <property type="match status" value="1"/>
</dbReference>
<dbReference type="GO" id="GO:0055085">
    <property type="term" value="P:transmembrane transport"/>
    <property type="evidence" value="ECO:0007669"/>
    <property type="project" value="InterPro"/>
</dbReference>
<evidence type="ECO:0000256" key="2">
    <source>
        <dbReference type="ARBA" id="ARBA00008034"/>
    </source>
</evidence>
<feature type="transmembrane region" description="Helical" evidence="7">
    <location>
        <begin position="172"/>
        <end position="191"/>
    </location>
</feature>
<feature type="transmembrane region" description="Helical" evidence="7">
    <location>
        <begin position="136"/>
        <end position="160"/>
    </location>
</feature>
<keyword evidence="3 6" id="KW-0812">Transmembrane</keyword>
<dbReference type="EMBL" id="FOKA01000006">
    <property type="protein sequence ID" value="SFB06069.1"/>
    <property type="molecule type" value="Genomic_DNA"/>
</dbReference>
<reference evidence="8 9" key="1">
    <citation type="submission" date="2016-10" db="EMBL/GenBank/DDBJ databases">
        <authorList>
            <person name="de Groot N.N."/>
        </authorList>
    </citation>
    <scope>NUCLEOTIDE SEQUENCE [LARGE SCALE GENOMIC DNA]</scope>
    <source>
        <strain evidence="8 9">CGMCC 4.6945</strain>
    </source>
</reference>